<gene>
    <name evidence="1" type="ORF">BHC54_08270</name>
</gene>
<dbReference type="RefSeq" id="WP_100152439.1">
    <property type="nucleotide sequence ID" value="NZ_MEIL01000029.1"/>
</dbReference>
<organism evidence="1 2">
    <name type="scientific">Snodgrassella alvi</name>
    <dbReference type="NCBI Taxonomy" id="1196083"/>
    <lineage>
        <taxon>Bacteria</taxon>
        <taxon>Pseudomonadati</taxon>
        <taxon>Pseudomonadota</taxon>
        <taxon>Betaproteobacteria</taxon>
        <taxon>Neisseriales</taxon>
        <taxon>Neisseriaceae</taxon>
        <taxon>Snodgrassella</taxon>
    </lineage>
</organism>
<dbReference type="EMBL" id="MEIL01000029">
    <property type="protein sequence ID" value="PIT38523.1"/>
    <property type="molecule type" value="Genomic_DNA"/>
</dbReference>
<evidence type="ECO:0008006" key="3">
    <source>
        <dbReference type="Google" id="ProtNLM"/>
    </source>
</evidence>
<dbReference type="AlphaFoldDB" id="A0A2N9X5S0"/>
<dbReference type="Gene3D" id="3.90.1720.70">
    <property type="match status" value="1"/>
</dbReference>
<accession>A0A2N9X5S0</accession>
<dbReference type="Proteomes" id="UP000230202">
    <property type="component" value="Unassembled WGS sequence"/>
</dbReference>
<proteinExistence type="predicted"/>
<name>A0A2N9X5S0_9NEIS</name>
<dbReference type="Pfam" id="PF14113">
    <property type="entry name" value="Tae4"/>
    <property type="match status" value="1"/>
</dbReference>
<dbReference type="InterPro" id="IPR025562">
    <property type="entry name" value="Tae4"/>
</dbReference>
<comment type="caution">
    <text evidence="1">The sequence shown here is derived from an EMBL/GenBank/DDBJ whole genome shotgun (WGS) entry which is preliminary data.</text>
</comment>
<evidence type="ECO:0000313" key="1">
    <source>
        <dbReference type="EMBL" id="PIT38523.1"/>
    </source>
</evidence>
<evidence type="ECO:0000313" key="2">
    <source>
        <dbReference type="Proteomes" id="UP000230202"/>
    </source>
</evidence>
<keyword evidence="2" id="KW-1185">Reference proteome</keyword>
<reference evidence="1" key="1">
    <citation type="journal article" date="2017" name="MBio">
        <title>Type VI secretion-mediated competition in the bee gut microbiome.</title>
        <authorList>
            <person name="Steele M.I."/>
            <person name="Kwong W.K."/>
            <person name="Powell J.E."/>
            <person name="Whiteley M."/>
            <person name="Moran N.A."/>
        </authorList>
    </citation>
    <scope>NUCLEOTIDE SEQUENCE [LARGE SCALE GENOMIC DNA]</scope>
    <source>
        <strain evidence="1">WkB273</strain>
    </source>
</reference>
<protein>
    <recommendedName>
        <fullName evidence="3">Cytoplasmic protein</fullName>
    </recommendedName>
</protein>
<sequence>MAKPDFKTMWTNFQYVNVPVKEVGKKIGGKVQQNIDSEIFQNACAIRMSYALNYSGIPINRDSRWSTSSGADKKWYIFKVTDLIRFLECNFGKPDIITKSTTNMSQFNGVKGLLVFNVSIWSDASGHATLWDGSKCSDHCYFDDANEVKMWKLK</sequence>